<organism evidence="3 4">
    <name type="scientific">Actinomycetospora endophytica</name>
    <dbReference type="NCBI Taxonomy" id="2291215"/>
    <lineage>
        <taxon>Bacteria</taxon>
        <taxon>Bacillati</taxon>
        <taxon>Actinomycetota</taxon>
        <taxon>Actinomycetes</taxon>
        <taxon>Pseudonocardiales</taxon>
        <taxon>Pseudonocardiaceae</taxon>
        <taxon>Actinomycetospora</taxon>
    </lineage>
</organism>
<dbReference type="InterPro" id="IPR036938">
    <property type="entry name" value="PAP2/HPO_sf"/>
</dbReference>
<evidence type="ECO:0000313" key="4">
    <source>
        <dbReference type="Proteomes" id="UP001199469"/>
    </source>
</evidence>
<dbReference type="RefSeq" id="WP_230730077.1">
    <property type="nucleotide sequence ID" value="NZ_JAJNDB010000001.1"/>
</dbReference>
<feature type="transmembrane region" description="Helical" evidence="1">
    <location>
        <begin position="193"/>
        <end position="215"/>
    </location>
</feature>
<evidence type="ECO:0000313" key="3">
    <source>
        <dbReference type="EMBL" id="MCD2192400.1"/>
    </source>
</evidence>
<dbReference type="Pfam" id="PF01569">
    <property type="entry name" value="PAP2"/>
    <property type="match status" value="1"/>
</dbReference>
<feature type="transmembrane region" description="Helical" evidence="1">
    <location>
        <begin position="103"/>
        <end position="120"/>
    </location>
</feature>
<keyword evidence="1" id="KW-1133">Transmembrane helix</keyword>
<evidence type="ECO:0000259" key="2">
    <source>
        <dbReference type="SMART" id="SM00014"/>
    </source>
</evidence>
<sequence>MEAGQDVLSGRTAPVVPRRRRPLVVPVVLLGVLLVGVLSVRYAGDGEAGRIDRALAALVPMHHGALAFVGEAFSDLGDPIPVAVLLVALAAAAWWWRGGRGLAFVLLAPGAAMVTTSLVLKPMVQRTRDGSLAFPSGHTTAVASIAVTAAILVLSTPALAARTRRLVAAALALLVVVVGVCLVGRGYHYPTDVLGALGVVAAVVPPAALAVDAFADLGDDGDRRRIVGADEPTARMPAVG</sequence>
<reference evidence="3 4" key="1">
    <citation type="submission" date="2021-11" db="EMBL/GenBank/DDBJ databases">
        <title>Draft genome sequence of Actinomycetospora sp. SF1 isolated from the rhizosphere soil.</title>
        <authorList>
            <person name="Duangmal K."/>
            <person name="Chantavorakit T."/>
        </authorList>
    </citation>
    <scope>NUCLEOTIDE SEQUENCE [LARGE SCALE GENOMIC DNA]</scope>
    <source>
        <strain evidence="3 4">TBRC 5722</strain>
    </source>
</reference>
<dbReference type="EMBL" id="JAJNDB010000001">
    <property type="protein sequence ID" value="MCD2192400.1"/>
    <property type="molecule type" value="Genomic_DNA"/>
</dbReference>
<feature type="domain" description="Phosphatidic acid phosphatase type 2/haloperoxidase" evidence="2">
    <location>
        <begin position="102"/>
        <end position="208"/>
    </location>
</feature>
<feature type="transmembrane region" description="Helical" evidence="1">
    <location>
        <begin position="132"/>
        <end position="154"/>
    </location>
</feature>
<dbReference type="InterPro" id="IPR000326">
    <property type="entry name" value="PAP2/HPO"/>
</dbReference>
<comment type="caution">
    <text evidence="3">The sequence shown here is derived from an EMBL/GenBank/DDBJ whole genome shotgun (WGS) entry which is preliminary data.</text>
</comment>
<keyword evidence="4" id="KW-1185">Reference proteome</keyword>
<feature type="transmembrane region" description="Helical" evidence="1">
    <location>
        <begin position="166"/>
        <end position="187"/>
    </location>
</feature>
<proteinExistence type="predicted"/>
<dbReference type="Gene3D" id="1.20.144.10">
    <property type="entry name" value="Phosphatidic acid phosphatase type 2/haloperoxidase"/>
    <property type="match status" value="1"/>
</dbReference>
<gene>
    <name evidence="3" type="ORF">LQ327_03180</name>
</gene>
<keyword evidence="1" id="KW-0812">Transmembrane</keyword>
<dbReference type="Proteomes" id="UP001199469">
    <property type="component" value="Unassembled WGS sequence"/>
</dbReference>
<name>A0ABS8P2C3_9PSEU</name>
<feature type="transmembrane region" description="Helical" evidence="1">
    <location>
        <begin position="23"/>
        <end position="43"/>
    </location>
</feature>
<dbReference type="SMART" id="SM00014">
    <property type="entry name" value="acidPPc"/>
    <property type="match status" value="1"/>
</dbReference>
<keyword evidence="1" id="KW-0472">Membrane</keyword>
<protein>
    <recommendedName>
        <fullName evidence="2">Phosphatidic acid phosphatase type 2/haloperoxidase domain-containing protein</fullName>
    </recommendedName>
</protein>
<dbReference type="SUPFAM" id="SSF48317">
    <property type="entry name" value="Acid phosphatase/Vanadium-dependent haloperoxidase"/>
    <property type="match status" value="1"/>
</dbReference>
<feature type="transmembrane region" description="Helical" evidence="1">
    <location>
        <begin position="79"/>
        <end position="96"/>
    </location>
</feature>
<accession>A0ABS8P2C3</accession>
<evidence type="ECO:0000256" key="1">
    <source>
        <dbReference type="SAM" id="Phobius"/>
    </source>
</evidence>